<feature type="compositionally biased region" description="Polar residues" evidence="4">
    <location>
        <begin position="1"/>
        <end position="13"/>
    </location>
</feature>
<organism evidence="6 7">
    <name type="scientific">Sorghum bicolor</name>
    <name type="common">Sorghum</name>
    <name type="synonym">Sorghum vulgare</name>
    <dbReference type="NCBI Taxonomy" id="4558"/>
    <lineage>
        <taxon>Eukaryota</taxon>
        <taxon>Viridiplantae</taxon>
        <taxon>Streptophyta</taxon>
        <taxon>Embryophyta</taxon>
        <taxon>Tracheophyta</taxon>
        <taxon>Spermatophyta</taxon>
        <taxon>Magnoliopsida</taxon>
        <taxon>Liliopsida</taxon>
        <taxon>Poales</taxon>
        <taxon>Poaceae</taxon>
        <taxon>PACMAD clade</taxon>
        <taxon>Panicoideae</taxon>
        <taxon>Andropogonodae</taxon>
        <taxon>Andropogoneae</taxon>
        <taxon>Sorghinae</taxon>
        <taxon>Sorghum</taxon>
    </lineage>
</organism>
<name>A0A1Z5RAV4_SORBI</name>
<dbReference type="Proteomes" id="UP000000768">
    <property type="component" value="Chromosome 7"/>
</dbReference>
<reference evidence="6 7" key="1">
    <citation type="journal article" date="2009" name="Nature">
        <title>The Sorghum bicolor genome and the diversification of grasses.</title>
        <authorList>
            <person name="Paterson A.H."/>
            <person name="Bowers J.E."/>
            <person name="Bruggmann R."/>
            <person name="Dubchak I."/>
            <person name="Grimwood J."/>
            <person name="Gundlach H."/>
            <person name="Haberer G."/>
            <person name="Hellsten U."/>
            <person name="Mitros T."/>
            <person name="Poliakov A."/>
            <person name="Schmutz J."/>
            <person name="Spannagl M."/>
            <person name="Tang H."/>
            <person name="Wang X."/>
            <person name="Wicker T."/>
            <person name="Bharti A.K."/>
            <person name="Chapman J."/>
            <person name="Feltus F.A."/>
            <person name="Gowik U."/>
            <person name="Grigoriev I.V."/>
            <person name="Lyons E."/>
            <person name="Maher C.A."/>
            <person name="Martis M."/>
            <person name="Narechania A."/>
            <person name="Otillar R.P."/>
            <person name="Penning B.W."/>
            <person name="Salamov A.A."/>
            <person name="Wang Y."/>
            <person name="Zhang L."/>
            <person name="Carpita N.C."/>
            <person name="Freeling M."/>
            <person name="Gingle A.R."/>
            <person name="Hash C.T."/>
            <person name="Keller B."/>
            <person name="Klein P."/>
            <person name="Kresovich S."/>
            <person name="McCann M.C."/>
            <person name="Ming R."/>
            <person name="Peterson D.G."/>
            <person name="Mehboob-ur-Rahman"/>
            <person name="Ware D."/>
            <person name="Westhoff P."/>
            <person name="Mayer K.F."/>
            <person name="Messing J."/>
            <person name="Rokhsar D.S."/>
        </authorList>
    </citation>
    <scope>NUCLEOTIDE SEQUENCE [LARGE SCALE GENOMIC DNA]</scope>
    <source>
        <strain evidence="7">cv. BTx623</strain>
    </source>
</reference>
<sequence>MANPTPQLFQTQRSGGGGGSEEGDHNSSSTSTLPMREGWWAAAPLFRLHGCWLTARLARSVELVQAEFKPRPDDVLLATFPKSGTTWLKALAFALINRSRHPVIVTGDVDDDHHHPLLSSNPHDLVPFLELPDRTLRPVAELEALPSPRLLCTHLPPALLPPGMLMTSSRAVYLCRYPKDVFVSYWHHVVQTLRHDSGLVDFDKAFELFCEGVSVCGPVWEHYLEYWKLSMGNPSSSRVLFLKYEEMMAQPAKHVRKLAEFLGVPFTEEEESGGVVEEVVRLCSFQNLKDLAVNTHGVSAQIGAAMANPVKNSLWFRSGKVGDWKNHLTQEMARRLDCIVEEKLKGSAECAQLLRVLGTGRCEEKCKWHVLVVGRESRGRGRSFLEPDRDLDGSGTGWFSYQSLFGSFVLHFSRNGACLFTLNVE</sequence>
<dbReference type="FunCoup" id="A0A1Z5RAV4">
    <property type="interactions" value="255"/>
</dbReference>
<dbReference type="InterPro" id="IPR000863">
    <property type="entry name" value="Sulfotransferase_dom"/>
</dbReference>
<reference evidence="7" key="2">
    <citation type="journal article" date="2018" name="Plant J.">
        <title>The Sorghum bicolor reference genome: improved assembly, gene annotations, a transcriptome atlas, and signatures of genome organization.</title>
        <authorList>
            <person name="McCormick R.F."/>
            <person name="Truong S.K."/>
            <person name="Sreedasyam A."/>
            <person name="Jenkins J."/>
            <person name="Shu S."/>
            <person name="Sims D."/>
            <person name="Kennedy M."/>
            <person name="Amirebrahimi M."/>
            <person name="Weers B.D."/>
            <person name="McKinley B."/>
            <person name="Mattison A."/>
            <person name="Morishige D.T."/>
            <person name="Grimwood J."/>
            <person name="Schmutz J."/>
            <person name="Mullet J.E."/>
        </authorList>
    </citation>
    <scope>NUCLEOTIDE SEQUENCE [LARGE SCALE GENOMIC DNA]</scope>
    <source>
        <strain evidence="7">cv. BTx623</strain>
    </source>
</reference>
<dbReference type="Pfam" id="PF00685">
    <property type="entry name" value="Sulfotransfer_1"/>
    <property type="match status" value="1"/>
</dbReference>
<evidence type="ECO:0000256" key="1">
    <source>
        <dbReference type="ARBA" id="ARBA00005771"/>
    </source>
</evidence>
<dbReference type="OMA" id="RDFKLNM"/>
<proteinExistence type="inferred from homology"/>
<dbReference type="eggNOG" id="KOG1584">
    <property type="taxonomic scope" value="Eukaryota"/>
</dbReference>
<evidence type="ECO:0000256" key="2">
    <source>
        <dbReference type="ARBA" id="ARBA00022679"/>
    </source>
</evidence>
<dbReference type="InParanoid" id="A0A1Z5RAV4"/>
<keyword evidence="2 3" id="KW-0808">Transferase</keyword>
<protein>
    <recommendedName>
        <fullName evidence="3">Sulfotransferase</fullName>
        <ecNumber evidence="3">2.8.2.-</ecNumber>
    </recommendedName>
</protein>
<feature type="region of interest" description="Disordered" evidence="4">
    <location>
        <begin position="1"/>
        <end position="33"/>
    </location>
</feature>
<dbReference type="EC" id="2.8.2.-" evidence="3"/>
<evidence type="ECO:0000313" key="7">
    <source>
        <dbReference type="Proteomes" id="UP000000768"/>
    </source>
</evidence>
<dbReference type="GO" id="GO:0005737">
    <property type="term" value="C:cytoplasm"/>
    <property type="evidence" value="ECO:0000318"/>
    <property type="project" value="GO_Central"/>
</dbReference>
<dbReference type="PANTHER" id="PTHR11783">
    <property type="entry name" value="SULFOTRANSFERASE SULT"/>
    <property type="match status" value="1"/>
</dbReference>
<dbReference type="EMBL" id="CM000766">
    <property type="protein sequence ID" value="OQU80904.1"/>
    <property type="molecule type" value="Genomic_DNA"/>
</dbReference>
<dbReference type="SUPFAM" id="SSF52540">
    <property type="entry name" value="P-loop containing nucleoside triphosphate hydrolases"/>
    <property type="match status" value="1"/>
</dbReference>
<dbReference type="Gramene" id="OQU80904">
    <property type="protein sequence ID" value="OQU80904"/>
    <property type="gene ID" value="SORBI_3007G206500"/>
</dbReference>
<evidence type="ECO:0000259" key="5">
    <source>
        <dbReference type="Pfam" id="PF00685"/>
    </source>
</evidence>
<dbReference type="GO" id="GO:0051923">
    <property type="term" value="P:sulfation"/>
    <property type="evidence" value="ECO:0000318"/>
    <property type="project" value="GO_Central"/>
</dbReference>
<dbReference type="InterPro" id="IPR027417">
    <property type="entry name" value="P-loop_NTPase"/>
</dbReference>
<dbReference type="GO" id="GO:0008146">
    <property type="term" value="F:sulfotransferase activity"/>
    <property type="evidence" value="ECO:0000318"/>
    <property type="project" value="GO_Central"/>
</dbReference>
<keyword evidence="7" id="KW-1185">Reference proteome</keyword>
<evidence type="ECO:0000256" key="3">
    <source>
        <dbReference type="RuleBase" id="RU361155"/>
    </source>
</evidence>
<dbReference type="AlphaFoldDB" id="A0A1Z5RAV4"/>
<feature type="domain" description="Sulfotransferase" evidence="5">
    <location>
        <begin position="72"/>
        <end position="347"/>
    </location>
</feature>
<evidence type="ECO:0000313" key="6">
    <source>
        <dbReference type="EMBL" id="OQU80904.1"/>
    </source>
</evidence>
<dbReference type="SMR" id="A0A1Z5RAV4"/>
<evidence type="ECO:0000256" key="4">
    <source>
        <dbReference type="SAM" id="MobiDB-lite"/>
    </source>
</evidence>
<gene>
    <name evidence="6" type="ORF">SORBI_3007G206500</name>
</gene>
<accession>A0A1Z5RAV4</accession>
<dbReference type="Gene3D" id="3.40.50.300">
    <property type="entry name" value="P-loop containing nucleotide triphosphate hydrolases"/>
    <property type="match status" value="1"/>
</dbReference>
<comment type="similarity">
    <text evidence="1 3">Belongs to the sulfotransferase 1 family.</text>
</comment>